<dbReference type="EMBL" id="BDFD01000007">
    <property type="protein sequence ID" value="GAV20043.1"/>
    <property type="molecule type" value="Genomic_DNA"/>
</dbReference>
<dbReference type="RefSeq" id="WP_072659373.1">
    <property type="nucleotide sequence ID" value="NZ_BDFD01000007.1"/>
</dbReference>
<evidence type="ECO:0000313" key="3">
    <source>
        <dbReference type="Proteomes" id="UP000231632"/>
    </source>
</evidence>
<accession>A0A1L8CMA9</accession>
<sequence>MYDHKAVVSAELDASETLLWSAQPRQGMFLRPSDSMMIPFSMLWGGFAIYWEFQVITGDAPLFFMLLGLPFVFIGLYLIIGRFFYDAKMREKTFYGITDKRVIILNGIRTKAVRSVAIEEITDMHVYEGPNGSGIIALAPEAISNLYQSDLMLPGQTESVPRLNHLLDVHRPYALIQQLRKNLPTRPD</sequence>
<name>A0A1L8CMA9_9PROT</name>
<reference evidence="2 3" key="1">
    <citation type="journal article" date="2017" name="Arch. Microbiol.">
        <title>Mariprofundus micogutta sp. nov., a novel iron-oxidizing zetaproteobacterium isolated from a deep-sea hydrothermal field at the Bayonnaise knoll of the Izu-Ogasawara arc, and a description of Mariprofundales ord. nov. and Zetaproteobacteria classis nov.</title>
        <authorList>
            <person name="Makita H."/>
            <person name="Tanaka E."/>
            <person name="Mitsunobu S."/>
            <person name="Miyazaki M."/>
            <person name="Nunoura T."/>
            <person name="Uematsu K."/>
            <person name="Takaki Y."/>
            <person name="Nishi S."/>
            <person name="Shimamura S."/>
            <person name="Takai K."/>
        </authorList>
    </citation>
    <scope>NUCLEOTIDE SEQUENCE [LARGE SCALE GENOMIC DNA]</scope>
    <source>
        <strain evidence="2 3">ET2</strain>
    </source>
</reference>
<keyword evidence="1" id="KW-0472">Membrane</keyword>
<feature type="transmembrane region" description="Helical" evidence="1">
    <location>
        <begin position="35"/>
        <end position="51"/>
    </location>
</feature>
<dbReference type="Proteomes" id="UP000231632">
    <property type="component" value="Unassembled WGS sequence"/>
</dbReference>
<comment type="caution">
    <text evidence="2">The sequence shown here is derived from an EMBL/GenBank/DDBJ whole genome shotgun (WGS) entry which is preliminary data.</text>
</comment>
<keyword evidence="3" id="KW-1185">Reference proteome</keyword>
<organism evidence="2 3">
    <name type="scientific">Mariprofundus micogutta</name>
    <dbReference type="NCBI Taxonomy" id="1921010"/>
    <lineage>
        <taxon>Bacteria</taxon>
        <taxon>Pseudomonadati</taxon>
        <taxon>Pseudomonadota</taxon>
        <taxon>Candidatius Mariprofundia</taxon>
        <taxon>Mariprofundales</taxon>
        <taxon>Mariprofundaceae</taxon>
        <taxon>Mariprofundus</taxon>
    </lineage>
</organism>
<protein>
    <recommendedName>
        <fullName evidence="4">DUF304 domain-containing protein</fullName>
    </recommendedName>
</protein>
<dbReference type="AlphaFoldDB" id="A0A1L8CMA9"/>
<evidence type="ECO:0000313" key="2">
    <source>
        <dbReference type="EMBL" id="GAV20043.1"/>
    </source>
</evidence>
<evidence type="ECO:0000256" key="1">
    <source>
        <dbReference type="SAM" id="Phobius"/>
    </source>
</evidence>
<keyword evidence="1" id="KW-1133">Transmembrane helix</keyword>
<feature type="transmembrane region" description="Helical" evidence="1">
    <location>
        <begin position="63"/>
        <end position="85"/>
    </location>
</feature>
<dbReference type="OrthoDB" id="199424at2"/>
<keyword evidence="1" id="KW-0812">Transmembrane</keyword>
<evidence type="ECO:0008006" key="4">
    <source>
        <dbReference type="Google" id="ProtNLM"/>
    </source>
</evidence>
<gene>
    <name evidence="2" type="ORF">MMIC_P1004</name>
</gene>
<proteinExistence type="predicted"/>